<dbReference type="Proteomes" id="UP000235965">
    <property type="component" value="Unassembled WGS sequence"/>
</dbReference>
<keyword evidence="9" id="KW-0539">Nucleus</keyword>
<dbReference type="FunFam" id="3.30.160.60:FF:001573">
    <property type="entry name" value="Zinc finger protein 407"/>
    <property type="match status" value="1"/>
</dbReference>
<evidence type="ECO:0000256" key="10">
    <source>
        <dbReference type="PROSITE-ProRule" id="PRU00042"/>
    </source>
</evidence>
<evidence type="ECO:0000313" key="14">
    <source>
        <dbReference type="Proteomes" id="UP000235965"/>
    </source>
</evidence>
<keyword evidence="8" id="KW-0804">Transcription</keyword>
<feature type="domain" description="C2H2-type" evidence="12">
    <location>
        <begin position="486"/>
        <end position="513"/>
    </location>
</feature>
<dbReference type="InterPro" id="IPR013087">
    <property type="entry name" value="Znf_C2H2_type"/>
</dbReference>
<feature type="compositionally biased region" description="Low complexity" evidence="11">
    <location>
        <begin position="911"/>
        <end position="920"/>
    </location>
</feature>
<feature type="compositionally biased region" description="Polar residues" evidence="11">
    <location>
        <begin position="592"/>
        <end position="608"/>
    </location>
</feature>
<organism evidence="13 14">
    <name type="scientific">Cryptotermes secundus</name>
    <dbReference type="NCBI Taxonomy" id="105785"/>
    <lineage>
        <taxon>Eukaryota</taxon>
        <taxon>Metazoa</taxon>
        <taxon>Ecdysozoa</taxon>
        <taxon>Arthropoda</taxon>
        <taxon>Hexapoda</taxon>
        <taxon>Insecta</taxon>
        <taxon>Pterygota</taxon>
        <taxon>Neoptera</taxon>
        <taxon>Polyneoptera</taxon>
        <taxon>Dictyoptera</taxon>
        <taxon>Blattodea</taxon>
        <taxon>Blattoidea</taxon>
        <taxon>Termitoidae</taxon>
        <taxon>Kalotermitidae</taxon>
        <taxon>Cryptotermitinae</taxon>
        <taxon>Cryptotermes</taxon>
    </lineage>
</organism>
<feature type="compositionally biased region" description="Low complexity" evidence="11">
    <location>
        <begin position="66"/>
        <end position="79"/>
    </location>
</feature>
<name>A0A2J7R150_9NEOP</name>
<keyword evidence="4 10" id="KW-0863">Zinc-finger</keyword>
<evidence type="ECO:0000259" key="12">
    <source>
        <dbReference type="PROSITE" id="PS50157"/>
    </source>
</evidence>
<dbReference type="PANTHER" id="PTHR23226">
    <property type="entry name" value="ZINC FINGER AND SCAN DOMAIN-CONTAINING"/>
    <property type="match status" value="1"/>
</dbReference>
<dbReference type="GO" id="GO:0000981">
    <property type="term" value="F:DNA-binding transcription factor activity, RNA polymerase II-specific"/>
    <property type="evidence" value="ECO:0007669"/>
    <property type="project" value="TreeGrafter"/>
</dbReference>
<accession>A0A2J7R150</accession>
<feature type="compositionally biased region" description="Polar residues" evidence="11">
    <location>
        <begin position="269"/>
        <end position="287"/>
    </location>
</feature>
<evidence type="ECO:0000256" key="2">
    <source>
        <dbReference type="ARBA" id="ARBA00022723"/>
    </source>
</evidence>
<reference evidence="13 14" key="1">
    <citation type="submission" date="2017-12" db="EMBL/GenBank/DDBJ databases">
        <title>Hemimetabolous genomes reveal molecular basis of termite eusociality.</title>
        <authorList>
            <person name="Harrison M.C."/>
            <person name="Jongepier E."/>
            <person name="Robertson H.M."/>
            <person name="Arning N."/>
            <person name="Bitard-Feildel T."/>
            <person name="Chao H."/>
            <person name="Childers C.P."/>
            <person name="Dinh H."/>
            <person name="Doddapaneni H."/>
            <person name="Dugan S."/>
            <person name="Gowin J."/>
            <person name="Greiner C."/>
            <person name="Han Y."/>
            <person name="Hu H."/>
            <person name="Hughes D.S.T."/>
            <person name="Huylmans A.-K."/>
            <person name="Kemena C."/>
            <person name="Kremer L.P.M."/>
            <person name="Lee S.L."/>
            <person name="Lopez-Ezquerra A."/>
            <person name="Mallet L."/>
            <person name="Monroy-Kuhn J.M."/>
            <person name="Moser A."/>
            <person name="Murali S.C."/>
            <person name="Muzny D.M."/>
            <person name="Otani S."/>
            <person name="Piulachs M.-D."/>
            <person name="Poelchau M."/>
            <person name="Qu J."/>
            <person name="Schaub F."/>
            <person name="Wada-Katsumata A."/>
            <person name="Worley K.C."/>
            <person name="Xie Q."/>
            <person name="Ylla G."/>
            <person name="Poulsen M."/>
            <person name="Gibbs R.A."/>
            <person name="Schal C."/>
            <person name="Richards S."/>
            <person name="Belles X."/>
            <person name="Korb J."/>
            <person name="Bornberg-Bauer E."/>
        </authorList>
    </citation>
    <scope>NUCLEOTIDE SEQUENCE [LARGE SCALE GENOMIC DNA]</scope>
    <source>
        <tissue evidence="13">Whole body</tissue>
    </source>
</reference>
<feature type="domain" description="C2H2-type" evidence="12">
    <location>
        <begin position="542"/>
        <end position="561"/>
    </location>
</feature>
<evidence type="ECO:0000256" key="9">
    <source>
        <dbReference type="ARBA" id="ARBA00023242"/>
    </source>
</evidence>
<dbReference type="FunFam" id="3.30.160.60:FF:000087">
    <property type="entry name" value="Zinc finger protein 354B"/>
    <property type="match status" value="1"/>
</dbReference>
<evidence type="ECO:0000256" key="6">
    <source>
        <dbReference type="ARBA" id="ARBA00023015"/>
    </source>
</evidence>
<dbReference type="GO" id="GO:0008270">
    <property type="term" value="F:zinc ion binding"/>
    <property type="evidence" value="ECO:0007669"/>
    <property type="project" value="UniProtKB-KW"/>
</dbReference>
<dbReference type="FunFam" id="3.30.160.60:FF:003317">
    <property type="entry name" value="Zinc finger protein 322"/>
    <property type="match status" value="1"/>
</dbReference>
<gene>
    <name evidence="13" type="ORF">B7P43_G10732</name>
</gene>
<keyword evidence="2" id="KW-0479">Metal-binding</keyword>
<comment type="caution">
    <text evidence="13">The sequence shown here is derived from an EMBL/GenBank/DDBJ whole genome shotgun (WGS) entry which is preliminary data.</text>
</comment>
<dbReference type="OrthoDB" id="654211at2759"/>
<dbReference type="GO" id="GO:0000978">
    <property type="term" value="F:RNA polymerase II cis-regulatory region sequence-specific DNA binding"/>
    <property type="evidence" value="ECO:0007669"/>
    <property type="project" value="TreeGrafter"/>
</dbReference>
<evidence type="ECO:0000256" key="8">
    <source>
        <dbReference type="ARBA" id="ARBA00023163"/>
    </source>
</evidence>
<feature type="domain" description="C2H2-type" evidence="12">
    <location>
        <begin position="458"/>
        <end position="485"/>
    </location>
</feature>
<dbReference type="EMBL" id="NEVH01008214">
    <property type="protein sequence ID" value="PNF34558.1"/>
    <property type="molecule type" value="Genomic_DNA"/>
</dbReference>
<dbReference type="PANTHER" id="PTHR23226:SF416">
    <property type="entry name" value="FI01424P"/>
    <property type="match status" value="1"/>
</dbReference>
<evidence type="ECO:0000256" key="5">
    <source>
        <dbReference type="ARBA" id="ARBA00022833"/>
    </source>
</evidence>
<evidence type="ECO:0000256" key="3">
    <source>
        <dbReference type="ARBA" id="ARBA00022737"/>
    </source>
</evidence>
<protein>
    <recommendedName>
        <fullName evidence="12">C2H2-type domain-containing protein</fullName>
    </recommendedName>
</protein>
<dbReference type="SUPFAM" id="SSF57667">
    <property type="entry name" value="beta-beta-alpha zinc fingers"/>
    <property type="match status" value="4"/>
</dbReference>
<dbReference type="Gene3D" id="3.30.160.60">
    <property type="entry name" value="Classic Zinc Finger"/>
    <property type="match status" value="7"/>
</dbReference>
<dbReference type="PROSITE" id="PS50157">
    <property type="entry name" value="ZINC_FINGER_C2H2_2"/>
    <property type="match status" value="8"/>
</dbReference>
<evidence type="ECO:0000256" key="1">
    <source>
        <dbReference type="ARBA" id="ARBA00004123"/>
    </source>
</evidence>
<feature type="region of interest" description="Disordered" evidence="11">
    <location>
        <begin position="62"/>
        <end position="95"/>
    </location>
</feature>
<evidence type="ECO:0000313" key="13">
    <source>
        <dbReference type="EMBL" id="PNF34558.1"/>
    </source>
</evidence>
<dbReference type="FunFam" id="3.30.160.60:FF:000100">
    <property type="entry name" value="Zinc finger 45-like"/>
    <property type="match status" value="1"/>
</dbReference>
<dbReference type="SMART" id="SM00355">
    <property type="entry name" value="ZnF_C2H2"/>
    <property type="match status" value="9"/>
</dbReference>
<dbReference type="STRING" id="105785.A0A2J7R150"/>
<evidence type="ECO:0000256" key="7">
    <source>
        <dbReference type="ARBA" id="ARBA00023125"/>
    </source>
</evidence>
<dbReference type="InterPro" id="IPR036236">
    <property type="entry name" value="Znf_C2H2_sf"/>
</dbReference>
<feature type="region of interest" description="Disordered" evidence="11">
    <location>
        <begin position="903"/>
        <end position="942"/>
    </location>
</feature>
<dbReference type="FunFam" id="3.30.160.60:FF:001253">
    <property type="entry name" value="Zinc finger protein 408"/>
    <property type="match status" value="1"/>
</dbReference>
<evidence type="ECO:0000256" key="11">
    <source>
        <dbReference type="SAM" id="MobiDB-lite"/>
    </source>
</evidence>
<keyword evidence="5" id="KW-0862">Zinc</keyword>
<feature type="region of interest" description="Disordered" evidence="11">
    <location>
        <begin position="196"/>
        <end position="230"/>
    </location>
</feature>
<sequence>MSSPLLTCPLCSQPGFQSLDSLRFGLISAATRQVVCPMCHDILFGLDKFTIHLFSHSVQQQHQEGSSSVPLPMSSFSSPTAPPNQQRSSPSQTDDLLVCTKTDFNTEVNNMKECPILNFHTSISHGKHHPASSGCWCKETRMEDMKRLENVGDKQSSINLTDTTEARRKLQTGKPDINAAQEKQLSINNLDSKFTASSQSSSAPLLGCTQSNSESVPVQTTKKSSRTVAESMDTSQMTIIGNISSPLDNKALYFPYHCSSGNATKTTHQNASVQCPASSSTPPQEKSTPVVSEEKEPKEVIRCDICGFVFDDASILGIHHQLVHCMESGSETLSHRMESSNGSKQSHHLDERRQFSCHLCSKAFKMRGSLMVHLRVAHSSGIAPGKLFVKRLDLDSHSEERKFSCHMCSKSFKKEQHLQQHLKTHESKQWECDVCSKLFTTKYFLKKHKRLHTGETPYSCDTCGKTFTFQQSYHKHLLYHSDDKPHVCTECDRAFKELSTLHNHQRIHTGEKPFACETCGKCFRQRVSYLVHRRIHTGAMPYQCTACGKSFRYKVSQRTHKCLSQPPGTIVRQSGDLVQKLLQGVQQRAAPASSQMPATHMSLSSGDSGETVEMKQRLTAQKISGDSHHFPVPQQENQHQQFNNSQFTIIVGSEVSSVFPPGQILLASNDVYDAPSLNTHVMCSVSGENSEMEQKSDTQKMREGIEVLNNKINIQSSKKPAVVEVTMATADLKDKQEIQEGAYMVQDDGINLNVGNMRNTTDCNVKVSSLNAESSQEELSFKKTSNKNNMLSTGKKLAQDSVFLEASEFHISAKDELEISTCSSANFWKSSDKIYKEIENSDLAVETTDFFTMVTSPSVKRLPSPSEKLKHLTLSSPVDTLLGYEDDVMYHYLLSSSDMVVQTNQEKRTDSSSSESSASSTKTTQCEEHGTRPLQTINEESLKHLLYGTASS</sequence>
<dbReference type="PROSITE" id="PS00028">
    <property type="entry name" value="ZINC_FINGER_C2H2_1"/>
    <property type="match status" value="7"/>
</dbReference>
<feature type="domain" description="C2H2-type" evidence="12">
    <location>
        <begin position="301"/>
        <end position="329"/>
    </location>
</feature>
<comment type="subcellular location">
    <subcellularLocation>
        <location evidence="1">Nucleus</location>
    </subcellularLocation>
</comment>
<evidence type="ECO:0000256" key="4">
    <source>
        <dbReference type="ARBA" id="ARBA00022771"/>
    </source>
</evidence>
<feature type="domain" description="C2H2-type" evidence="12">
    <location>
        <begin position="430"/>
        <end position="457"/>
    </location>
</feature>
<dbReference type="Pfam" id="PF00096">
    <property type="entry name" value="zf-C2H2"/>
    <property type="match status" value="5"/>
</dbReference>
<dbReference type="InParanoid" id="A0A2J7R150"/>
<proteinExistence type="predicted"/>
<keyword evidence="3" id="KW-0677">Repeat</keyword>
<feature type="compositionally biased region" description="Polar residues" evidence="11">
    <location>
        <begin position="83"/>
        <end position="94"/>
    </location>
</feature>
<feature type="region of interest" description="Disordered" evidence="11">
    <location>
        <begin position="589"/>
        <end position="608"/>
    </location>
</feature>
<feature type="domain" description="C2H2-type" evidence="12">
    <location>
        <begin position="514"/>
        <end position="541"/>
    </location>
</feature>
<feature type="compositionally biased region" description="Polar residues" evidence="11">
    <location>
        <begin position="208"/>
        <end position="230"/>
    </location>
</feature>
<keyword evidence="7" id="KW-0238">DNA-binding</keyword>
<keyword evidence="6" id="KW-0805">Transcription regulation</keyword>
<feature type="region of interest" description="Disordered" evidence="11">
    <location>
        <begin position="269"/>
        <end position="294"/>
    </location>
</feature>
<feature type="domain" description="C2H2-type" evidence="12">
    <location>
        <begin position="355"/>
        <end position="379"/>
    </location>
</feature>
<keyword evidence="14" id="KW-1185">Reference proteome</keyword>
<dbReference type="AlphaFoldDB" id="A0A2J7R150"/>
<dbReference type="GO" id="GO:0005634">
    <property type="term" value="C:nucleus"/>
    <property type="evidence" value="ECO:0007669"/>
    <property type="project" value="UniProtKB-SubCell"/>
</dbReference>
<feature type="domain" description="C2H2-type" evidence="12">
    <location>
        <begin position="403"/>
        <end position="430"/>
    </location>
</feature>